<organism evidence="6 7">
    <name type="scientific">Parapedobacter composti</name>
    <dbReference type="NCBI Taxonomy" id="623281"/>
    <lineage>
        <taxon>Bacteria</taxon>
        <taxon>Pseudomonadati</taxon>
        <taxon>Bacteroidota</taxon>
        <taxon>Sphingobacteriia</taxon>
        <taxon>Sphingobacteriales</taxon>
        <taxon>Sphingobacteriaceae</taxon>
        <taxon>Parapedobacter</taxon>
    </lineage>
</organism>
<comment type="subcellular location">
    <subcellularLocation>
        <location evidence="1">Cell envelope</location>
    </subcellularLocation>
</comment>
<dbReference type="InterPro" id="IPR036249">
    <property type="entry name" value="Thioredoxin-like_sf"/>
</dbReference>
<keyword evidence="2" id="KW-0201">Cytochrome c-type biogenesis</keyword>
<sequence length="124" mass="14530">MLPDKTVFLDLWATWCSPCKEEFAYNGELRRFLDDQGIIPMYISIDRDLDDQRWKDMIKYYGLEGYHLRAGPELMKDIRRLFGNEGTLTIPRYVLIKHGKVVGTRMRPPSDGKLLYQQIAACLE</sequence>
<dbReference type="PANTHER" id="PTHR42852:SF6">
    <property type="entry name" value="THIOL:DISULFIDE INTERCHANGE PROTEIN DSBE"/>
    <property type="match status" value="1"/>
</dbReference>
<evidence type="ECO:0000256" key="1">
    <source>
        <dbReference type="ARBA" id="ARBA00004196"/>
    </source>
</evidence>
<evidence type="ECO:0000259" key="5">
    <source>
        <dbReference type="Pfam" id="PF13905"/>
    </source>
</evidence>
<dbReference type="GO" id="GO:0017004">
    <property type="term" value="P:cytochrome complex assembly"/>
    <property type="evidence" value="ECO:0007669"/>
    <property type="project" value="UniProtKB-KW"/>
</dbReference>
<gene>
    <name evidence="6" type="ORF">SAMN05421747_109116</name>
</gene>
<evidence type="ECO:0000313" key="7">
    <source>
        <dbReference type="Proteomes" id="UP000199577"/>
    </source>
</evidence>
<dbReference type="InterPro" id="IPR050553">
    <property type="entry name" value="Thioredoxin_ResA/DsbE_sf"/>
</dbReference>
<dbReference type="SUPFAM" id="SSF52833">
    <property type="entry name" value="Thioredoxin-like"/>
    <property type="match status" value="1"/>
</dbReference>
<keyword evidence="4" id="KW-0676">Redox-active center</keyword>
<dbReference type="STRING" id="623281.SAMN05421747_109116"/>
<evidence type="ECO:0000256" key="3">
    <source>
        <dbReference type="ARBA" id="ARBA00023157"/>
    </source>
</evidence>
<protein>
    <submittedName>
        <fullName evidence="6">Thiol-disulfide isomerase or thioredoxin</fullName>
    </submittedName>
</protein>
<dbReference type="GO" id="GO:0030313">
    <property type="term" value="C:cell envelope"/>
    <property type="evidence" value="ECO:0007669"/>
    <property type="project" value="UniProtKB-SubCell"/>
</dbReference>
<dbReference type="InterPro" id="IPR012336">
    <property type="entry name" value="Thioredoxin-like_fold"/>
</dbReference>
<keyword evidence="3" id="KW-1015">Disulfide bond</keyword>
<keyword evidence="6" id="KW-0413">Isomerase</keyword>
<dbReference type="OrthoDB" id="743079at2"/>
<dbReference type="Pfam" id="PF13905">
    <property type="entry name" value="Thioredoxin_8"/>
    <property type="match status" value="1"/>
</dbReference>
<name>A0A1I1IQM6_9SPHI</name>
<dbReference type="Gene3D" id="3.40.30.10">
    <property type="entry name" value="Glutaredoxin"/>
    <property type="match status" value="1"/>
</dbReference>
<dbReference type="PANTHER" id="PTHR42852">
    <property type="entry name" value="THIOL:DISULFIDE INTERCHANGE PROTEIN DSBE"/>
    <property type="match status" value="1"/>
</dbReference>
<dbReference type="Proteomes" id="UP000199577">
    <property type="component" value="Unassembled WGS sequence"/>
</dbReference>
<evidence type="ECO:0000256" key="2">
    <source>
        <dbReference type="ARBA" id="ARBA00022748"/>
    </source>
</evidence>
<reference evidence="6 7" key="1">
    <citation type="submission" date="2016-10" db="EMBL/GenBank/DDBJ databases">
        <authorList>
            <person name="de Groot N.N."/>
        </authorList>
    </citation>
    <scope>NUCLEOTIDE SEQUENCE [LARGE SCALE GENOMIC DNA]</scope>
    <source>
        <strain evidence="6 7">DSM 22900</strain>
    </source>
</reference>
<proteinExistence type="predicted"/>
<dbReference type="RefSeq" id="WP_090973684.1">
    <property type="nucleotide sequence ID" value="NZ_FOLL01000009.1"/>
</dbReference>
<dbReference type="AlphaFoldDB" id="A0A1I1IQM6"/>
<accession>A0A1I1IQM6</accession>
<feature type="domain" description="Thioredoxin-like fold" evidence="5">
    <location>
        <begin position="4"/>
        <end position="97"/>
    </location>
</feature>
<keyword evidence="7" id="KW-1185">Reference proteome</keyword>
<evidence type="ECO:0000313" key="6">
    <source>
        <dbReference type="EMBL" id="SFC36598.1"/>
    </source>
</evidence>
<evidence type="ECO:0000256" key="4">
    <source>
        <dbReference type="ARBA" id="ARBA00023284"/>
    </source>
</evidence>
<dbReference type="EMBL" id="FOLL01000009">
    <property type="protein sequence ID" value="SFC36598.1"/>
    <property type="molecule type" value="Genomic_DNA"/>
</dbReference>
<dbReference type="GO" id="GO:0016853">
    <property type="term" value="F:isomerase activity"/>
    <property type="evidence" value="ECO:0007669"/>
    <property type="project" value="UniProtKB-KW"/>
</dbReference>